<dbReference type="InterPro" id="IPR003362">
    <property type="entry name" value="Bact_transf"/>
</dbReference>
<keyword evidence="3" id="KW-0808">Transferase</keyword>
<dbReference type="PANTHER" id="PTHR30576">
    <property type="entry name" value="COLANIC BIOSYNTHESIS UDP-GLUCOSE LIPID CARRIER TRANSFERASE"/>
    <property type="match status" value="1"/>
</dbReference>
<dbReference type="Pfam" id="PF02397">
    <property type="entry name" value="Bac_transf"/>
    <property type="match status" value="1"/>
</dbReference>
<comment type="similarity">
    <text evidence="1">Belongs to the bacterial sugar transferase family.</text>
</comment>
<feature type="domain" description="Bacterial sugar transferase" evidence="2">
    <location>
        <begin position="5"/>
        <end position="160"/>
    </location>
</feature>
<accession>A0A9X4KVD0</accession>
<protein>
    <submittedName>
        <fullName evidence="3">Sugar transferase</fullName>
    </submittedName>
</protein>
<keyword evidence="4" id="KW-1185">Reference proteome</keyword>
<evidence type="ECO:0000313" key="4">
    <source>
        <dbReference type="Proteomes" id="UP001153404"/>
    </source>
</evidence>
<dbReference type="RefSeq" id="WP_277534966.1">
    <property type="nucleotide sequence ID" value="NZ_JAPDIA010000007.1"/>
</dbReference>
<evidence type="ECO:0000313" key="3">
    <source>
        <dbReference type="EMBL" id="MDG0811800.1"/>
    </source>
</evidence>
<dbReference type="EMBL" id="JAPDIA010000007">
    <property type="protein sequence ID" value="MDG0811800.1"/>
    <property type="molecule type" value="Genomic_DNA"/>
</dbReference>
<sequence length="165" mass="19238">MLEEKSFFKQQRVGKNGIPFQILKFRSMHQEAEFEKKQLVSENESNGPAFKMKNDPRITRIGKLLRKYSLDELPQLINVWKGEMSLIGPRPPLPSEVALYTNYHWRRMDVLPGMTGLWQVSGRSDLAFDQWVDLDIYYIERWSIGLEMKIIFKTIPAVVKGTGAY</sequence>
<organism evidence="3 4">
    <name type="scientific">Cohnella rhizosphaerae</name>
    <dbReference type="NCBI Taxonomy" id="1457232"/>
    <lineage>
        <taxon>Bacteria</taxon>
        <taxon>Bacillati</taxon>
        <taxon>Bacillota</taxon>
        <taxon>Bacilli</taxon>
        <taxon>Bacillales</taxon>
        <taxon>Paenibacillaceae</taxon>
        <taxon>Cohnella</taxon>
    </lineage>
</organism>
<dbReference type="AlphaFoldDB" id="A0A9X4KVD0"/>
<dbReference type="GO" id="GO:0016780">
    <property type="term" value="F:phosphotransferase activity, for other substituted phosphate groups"/>
    <property type="evidence" value="ECO:0007669"/>
    <property type="project" value="TreeGrafter"/>
</dbReference>
<dbReference type="Proteomes" id="UP001153404">
    <property type="component" value="Unassembled WGS sequence"/>
</dbReference>
<evidence type="ECO:0000259" key="2">
    <source>
        <dbReference type="Pfam" id="PF02397"/>
    </source>
</evidence>
<reference evidence="3" key="1">
    <citation type="submission" date="2022-10" db="EMBL/GenBank/DDBJ databases">
        <title>Comparative genomic analysis of Cohnella hashimotonis sp. nov., isolated from the International Space Station.</title>
        <authorList>
            <person name="Simpson A."/>
            <person name="Venkateswaran K."/>
        </authorList>
    </citation>
    <scope>NUCLEOTIDE SEQUENCE</scope>
    <source>
        <strain evidence="3">DSM 28161</strain>
    </source>
</reference>
<dbReference type="PANTHER" id="PTHR30576:SF10">
    <property type="entry name" value="SLL5057 PROTEIN"/>
    <property type="match status" value="1"/>
</dbReference>
<name>A0A9X4KVD0_9BACL</name>
<gene>
    <name evidence="3" type="ORF">OMP40_22315</name>
</gene>
<evidence type="ECO:0000256" key="1">
    <source>
        <dbReference type="ARBA" id="ARBA00006464"/>
    </source>
</evidence>
<comment type="caution">
    <text evidence="3">The sequence shown here is derived from an EMBL/GenBank/DDBJ whole genome shotgun (WGS) entry which is preliminary data.</text>
</comment>
<proteinExistence type="inferred from homology"/>